<evidence type="ECO:0008006" key="3">
    <source>
        <dbReference type="Google" id="ProtNLM"/>
    </source>
</evidence>
<dbReference type="EMBL" id="JAYMGO010000006">
    <property type="protein sequence ID" value="KAL1272998.1"/>
    <property type="molecule type" value="Genomic_DNA"/>
</dbReference>
<proteinExistence type="predicted"/>
<accession>A0ABR3N7T0</accession>
<keyword evidence="2" id="KW-1185">Reference proteome</keyword>
<gene>
    <name evidence="1" type="ORF">QQF64_028860</name>
</gene>
<comment type="caution">
    <text evidence="1">The sequence shown here is derived from an EMBL/GenBank/DDBJ whole genome shotgun (WGS) entry which is preliminary data.</text>
</comment>
<reference evidence="1 2" key="1">
    <citation type="submission" date="2023-09" db="EMBL/GenBank/DDBJ databases">
        <authorList>
            <person name="Wang M."/>
        </authorList>
    </citation>
    <scope>NUCLEOTIDE SEQUENCE [LARGE SCALE GENOMIC DNA]</scope>
    <source>
        <strain evidence="1">GT-2023</strain>
        <tissue evidence="1">Liver</tissue>
    </source>
</reference>
<evidence type="ECO:0000313" key="2">
    <source>
        <dbReference type="Proteomes" id="UP001558613"/>
    </source>
</evidence>
<evidence type="ECO:0000313" key="1">
    <source>
        <dbReference type="EMBL" id="KAL1272998.1"/>
    </source>
</evidence>
<name>A0ABR3N7T0_9TELE</name>
<organism evidence="1 2">
    <name type="scientific">Cirrhinus molitorella</name>
    <name type="common">mud carp</name>
    <dbReference type="NCBI Taxonomy" id="172907"/>
    <lineage>
        <taxon>Eukaryota</taxon>
        <taxon>Metazoa</taxon>
        <taxon>Chordata</taxon>
        <taxon>Craniata</taxon>
        <taxon>Vertebrata</taxon>
        <taxon>Euteleostomi</taxon>
        <taxon>Actinopterygii</taxon>
        <taxon>Neopterygii</taxon>
        <taxon>Teleostei</taxon>
        <taxon>Ostariophysi</taxon>
        <taxon>Cypriniformes</taxon>
        <taxon>Cyprinidae</taxon>
        <taxon>Labeoninae</taxon>
        <taxon>Labeonini</taxon>
        <taxon>Cirrhinus</taxon>
    </lineage>
</organism>
<dbReference type="Proteomes" id="UP001558613">
    <property type="component" value="Unassembled WGS sequence"/>
</dbReference>
<sequence length="128" mass="14107">MLRTDHQALTSLLATKGMGRAGMCIARWSARLLCLNYEVSYKPGSENVTADCLSCLPLPACVDTDSTIELDMVIFLSAEPRALSMEEFSKECAACPELSALRQQLLTGWPKNKKTLSLELAPFFLYQG</sequence>
<protein>
    <recommendedName>
        <fullName evidence="3">Reverse transcriptase RNase H-like domain-containing protein</fullName>
    </recommendedName>
</protein>